<evidence type="ECO:0000313" key="2">
    <source>
        <dbReference type="EMBL" id="DAE22128.1"/>
    </source>
</evidence>
<name>A0A8S5QSR0_9CAUD</name>
<dbReference type="EMBL" id="BK015727">
    <property type="protein sequence ID" value="DAE22128.1"/>
    <property type="molecule type" value="Genomic_DNA"/>
</dbReference>
<organism evidence="2">
    <name type="scientific">Myoviridae sp. ctX172</name>
    <dbReference type="NCBI Taxonomy" id="2826663"/>
    <lineage>
        <taxon>Viruses</taxon>
        <taxon>Duplodnaviria</taxon>
        <taxon>Heunggongvirae</taxon>
        <taxon>Uroviricota</taxon>
        <taxon>Caudoviricetes</taxon>
    </lineage>
</organism>
<sequence length="36" mass="3837">MIVPSASFQSDSPRPYPLIDSSSSTAACNSSFRRSS</sequence>
<accession>A0A8S5QSR0</accession>
<evidence type="ECO:0000256" key="1">
    <source>
        <dbReference type="SAM" id="MobiDB-lite"/>
    </source>
</evidence>
<feature type="region of interest" description="Disordered" evidence="1">
    <location>
        <begin position="1"/>
        <end position="36"/>
    </location>
</feature>
<reference evidence="2" key="1">
    <citation type="journal article" date="2021" name="Proc. Natl. Acad. Sci. U.S.A.">
        <title>A Catalog of Tens of Thousands of Viruses from Human Metagenomes Reveals Hidden Associations with Chronic Diseases.</title>
        <authorList>
            <person name="Tisza M.J."/>
            <person name="Buck C.B."/>
        </authorList>
    </citation>
    <scope>NUCLEOTIDE SEQUENCE</scope>
    <source>
        <strain evidence="2">CtX172</strain>
    </source>
</reference>
<proteinExistence type="predicted"/>
<feature type="compositionally biased region" description="Low complexity" evidence="1">
    <location>
        <begin position="21"/>
        <end position="36"/>
    </location>
</feature>
<feature type="compositionally biased region" description="Polar residues" evidence="1">
    <location>
        <begin position="1"/>
        <end position="12"/>
    </location>
</feature>
<protein>
    <submittedName>
        <fullName evidence="2">Uncharacterized protein</fullName>
    </submittedName>
</protein>